<dbReference type="Pfam" id="PF13478">
    <property type="entry name" value="XdhC_C"/>
    <property type="match status" value="1"/>
</dbReference>
<name>A0ABU7MCT3_9ACTN</name>
<reference evidence="2 3" key="1">
    <citation type="submission" date="2024-01" db="EMBL/GenBank/DDBJ databases">
        <title>Draft genome sequence of Gordonia sp. LSe1-13.</title>
        <authorList>
            <person name="Suphannarot A."/>
            <person name="Mingma R."/>
        </authorList>
    </citation>
    <scope>NUCLEOTIDE SEQUENCE [LARGE SCALE GENOMIC DNA]</scope>
    <source>
        <strain evidence="2 3">LSe1-13</strain>
    </source>
</reference>
<dbReference type="EMBL" id="JAZDUF010000003">
    <property type="protein sequence ID" value="MEE3850919.1"/>
    <property type="molecule type" value="Genomic_DNA"/>
</dbReference>
<keyword evidence="3" id="KW-1185">Reference proteome</keyword>
<dbReference type="Gene3D" id="3.40.50.720">
    <property type="entry name" value="NAD(P)-binding Rossmann-like Domain"/>
    <property type="match status" value="1"/>
</dbReference>
<evidence type="ECO:0000313" key="3">
    <source>
        <dbReference type="Proteomes" id="UP001347146"/>
    </source>
</evidence>
<dbReference type="RefSeq" id="WP_330432598.1">
    <property type="nucleotide sequence ID" value="NZ_JAZDUF010000003.1"/>
</dbReference>
<feature type="domain" description="TRASH" evidence="1">
    <location>
        <begin position="262"/>
        <end position="300"/>
    </location>
</feature>
<dbReference type="PANTHER" id="PTHR30388:SF4">
    <property type="entry name" value="MOLYBDENUM COFACTOR INSERTION CHAPERONE PAOD"/>
    <property type="match status" value="1"/>
</dbReference>
<dbReference type="InterPro" id="IPR027051">
    <property type="entry name" value="XdhC_Rossmann_dom"/>
</dbReference>
<protein>
    <submittedName>
        <fullName evidence="2">XdhC family protein</fullName>
    </submittedName>
</protein>
<dbReference type="SMART" id="SM00746">
    <property type="entry name" value="TRASH"/>
    <property type="match status" value="1"/>
</dbReference>
<comment type="caution">
    <text evidence="2">The sequence shown here is derived from an EMBL/GenBank/DDBJ whole genome shotgun (WGS) entry which is preliminary data.</text>
</comment>
<organism evidence="2 3">
    <name type="scientific">Gordonia sesuvii</name>
    <dbReference type="NCBI Taxonomy" id="3116777"/>
    <lineage>
        <taxon>Bacteria</taxon>
        <taxon>Bacillati</taxon>
        <taxon>Actinomycetota</taxon>
        <taxon>Actinomycetes</taxon>
        <taxon>Mycobacteriales</taxon>
        <taxon>Gordoniaceae</taxon>
        <taxon>Gordonia</taxon>
    </lineage>
</organism>
<dbReference type="PANTHER" id="PTHR30388">
    <property type="entry name" value="ALDEHYDE OXIDOREDUCTASE MOLYBDENUM COFACTOR ASSEMBLY PROTEIN"/>
    <property type="match status" value="1"/>
</dbReference>
<dbReference type="InterPro" id="IPR003777">
    <property type="entry name" value="XdhC_CoxI"/>
</dbReference>
<dbReference type="Pfam" id="PF02625">
    <property type="entry name" value="XdhC_CoxI"/>
    <property type="match status" value="1"/>
</dbReference>
<dbReference type="Proteomes" id="UP001347146">
    <property type="component" value="Unassembled WGS sequence"/>
</dbReference>
<gene>
    <name evidence="2" type="ORF">VZC37_11290</name>
</gene>
<dbReference type="InterPro" id="IPR052698">
    <property type="entry name" value="MoCofactor_Util/Proc"/>
</dbReference>
<dbReference type="InterPro" id="IPR011017">
    <property type="entry name" value="TRASH_dom"/>
</dbReference>
<sequence length="308" mass="31667">MTPDDRRSLAELAADYAGQRIPFAHATVVRAAQPTSAHPGDHALVTADGRMDGFAGGQCAAESVRLAAVDAITEGHGVLLRILPGDAEPYPEAPGARVAVNPCLSGGALEIFIEPVLPPPVVHVVGDTPIARGVVDQGRLLGFDIAQVGGDELEGADRDGFGGAVAAIVATHGGDESGMIRRALDSGVPFVGLVASRKRGAAVLDAMGLTTAERERVHTPVGLDIGARTPAEIALSVFAELVAAVRRDGLAGSGAAARREIDPICGMTILVADDTPEHVDDTGRHWFCCTGCRDTFIARSAGGLQAAR</sequence>
<accession>A0ABU7MCT3</accession>
<evidence type="ECO:0000313" key="2">
    <source>
        <dbReference type="EMBL" id="MEE3850919.1"/>
    </source>
</evidence>
<evidence type="ECO:0000259" key="1">
    <source>
        <dbReference type="SMART" id="SM00746"/>
    </source>
</evidence>
<proteinExistence type="predicted"/>